<dbReference type="Proteomes" id="UP001329313">
    <property type="component" value="Chromosome"/>
</dbReference>
<dbReference type="EMBL" id="CP137080">
    <property type="protein sequence ID" value="WOQ69218.1"/>
    <property type="molecule type" value="Genomic_DNA"/>
</dbReference>
<gene>
    <name evidence="6" type="ORF">RYJ27_11005</name>
</gene>
<dbReference type="KEGG" id="mliy:RYJ27_11005"/>
<dbReference type="RefSeq" id="WP_330170349.1">
    <property type="nucleotide sequence ID" value="NZ_CP137080.1"/>
</dbReference>
<dbReference type="GO" id="GO:0005737">
    <property type="term" value="C:cytoplasm"/>
    <property type="evidence" value="ECO:0007669"/>
    <property type="project" value="UniProtKB-ARBA"/>
</dbReference>
<keyword evidence="3" id="KW-0408">Iron</keyword>
<dbReference type="Pfam" id="PF09360">
    <property type="entry name" value="zf-CDGSH"/>
    <property type="match status" value="1"/>
</dbReference>
<name>A0AAU0MFI2_9MICO</name>
<evidence type="ECO:0000313" key="7">
    <source>
        <dbReference type="Proteomes" id="UP001329313"/>
    </source>
</evidence>
<keyword evidence="1" id="KW-0001">2Fe-2S</keyword>
<evidence type="ECO:0000256" key="1">
    <source>
        <dbReference type="ARBA" id="ARBA00022714"/>
    </source>
</evidence>
<keyword evidence="2" id="KW-0479">Metal-binding</keyword>
<organism evidence="6 7">
    <name type="scientific">Microbacterium limosum</name>
    <dbReference type="NCBI Taxonomy" id="3079935"/>
    <lineage>
        <taxon>Bacteria</taxon>
        <taxon>Bacillati</taxon>
        <taxon>Actinomycetota</taxon>
        <taxon>Actinomycetes</taxon>
        <taxon>Micrococcales</taxon>
        <taxon>Microbacteriaceae</taxon>
        <taxon>Microbacterium</taxon>
    </lineage>
</organism>
<evidence type="ECO:0000256" key="2">
    <source>
        <dbReference type="ARBA" id="ARBA00022723"/>
    </source>
</evidence>
<keyword evidence="4" id="KW-0411">Iron-sulfur</keyword>
<dbReference type="SMART" id="SM00704">
    <property type="entry name" value="ZnF_CDGSH"/>
    <property type="match status" value="1"/>
</dbReference>
<dbReference type="AlphaFoldDB" id="A0AAU0MFI2"/>
<evidence type="ECO:0000256" key="4">
    <source>
        <dbReference type="ARBA" id="ARBA00023014"/>
    </source>
</evidence>
<feature type="domain" description="Iron-binding zinc finger CDGSH type" evidence="5">
    <location>
        <begin position="34"/>
        <end position="66"/>
    </location>
</feature>
<dbReference type="GO" id="GO:0046872">
    <property type="term" value="F:metal ion binding"/>
    <property type="evidence" value="ECO:0007669"/>
    <property type="project" value="UniProtKB-KW"/>
</dbReference>
<keyword evidence="7" id="KW-1185">Reference proteome</keyword>
<sequence>MCTPSERPPSIEAYPDGPFIIRGTVEVVDESGNRIVTRRATSALCRCGASAIKPWCDGTHKIVGFRG</sequence>
<proteinExistence type="predicted"/>
<dbReference type="InterPro" id="IPR042216">
    <property type="entry name" value="MitoNEET_CISD"/>
</dbReference>
<dbReference type="InterPro" id="IPR018967">
    <property type="entry name" value="FeS-contain_CDGSH-typ"/>
</dbReference>
<dbReference type="GO" id="GO:0051537">
    <property type="term" value="F:2 iron, 2 sulfur cluster binding"/>
    <property type="evidence" value="ECO:0007669"/>
    <property type="project" value="UniProtKB-KW"/>
</dbReference>
<evidence type="ECO:0000256" key="3">
    <source>
        <dbReference type="ARBA" id="ARBA00023004"/>
    </source>
</evidence>
<dbReference type="Gene3D" id="3.40.5.90">
    <property type="entry name" value="CDGSH iron-sulfur domain, mitoNEET-type"/>
    <property type="match status" value="1"/>
</dbReference>
<evidence type="ECO:0000313" key="6">
    <source>
        <dbReference type="EMBL" id="WOQ69218.1"/>
    </source>
</evidence>
<protein>
    <submittedName>
        <fullName evidence="6">CDGSH iron-sulfur domain-containing protein</fullName>
    </submittedName>
</protein>
<reference evidence="6 7" key="1">
    <citation type="submission" date="2023-10" db="EMBL/GenBank/DDBJ databases">
        <title>Y20.</title>
        <authorList>
            <person name="Zhang G."/>
            <person name="Ding Y."/>
        </authorList>
    </citation>
    <scope>NUCLEOTIDE SEQUENCE [LARGE SCALE GENOMIC DNA]</scope>
    <source>
        <strain evidence="6 7">Y20</strain>
    </source>
</reference>
<accession>A0AAU0MFI2</accession>
<evidence type="ECO:0000259" key="5">
    <source>
        <dbReference type="SMART" id="SM00704"/>
    </source>
</evidence>